<accession>A0A9E6ZKJ4</accession>
<dbReference type="RefSeq" id="WP_021296032.1">
    <property type="nucleotide sequence ID" value="NZ_AURB01000122.1"/>
</dbReference>
<keyword evidence="2" id="KW-1185">Reference proteome</keyword>
<evidence type="ECO:0000313" key="1">
    <source>
        <dbReference type="EMBL" id="UNO51028.1"/>
    </source>
</evidence>
<proteinExistence type="predicted"/>
<geneLocation type="plasmid" evidence="2">
    <name>pDSM3922.1</name>
</geneLocation>
<keyword evidence="1" id="KW-0614">Plasmid</keyword>
<dbReference type="STRING" id="1356854.N007_04925"/>
<accession>T0DE62</accession>
<dbReference type="EMBL" id="CP080468">
    <property type="protein sequence ID" value="UNO51028.1"/>
    <property type="molecule type" value="Genomic_DNA"/>
</dbReference>
<dbReference type="AlphaFoldDB" id="T0DE62"/>
<protein>
    <submittedName>
        <fullName evidence="1">Uncharacterized protein</fullName>
    </submittedName>
</protein>
<organism evidence="1 2">
    <name type="scientific">Alicyclobacillus acidoterrestris (strain ATCC 49025 / DSM 3922 / CIP 106132 / NCIMB 13137 / GD3B)</name>
    <dbReference type="NCBI Taxonomy" id="1356854"/>
    <lineage>
        <taxon>Bacteria</taxon>
        <taxon>Bacillati</taxon>
        <taxon>Bacillota</taxon>
        <taxon>Bacilli</taxon>
        <taxon>Bacillales</taxon>
        <taxon>Alicyclobacillaceae</taxon>
        <taxon>Alicyclobacillus</taxon>
    </lineage>
</organism>
<dbReference type="InterPro" id="IPR027417">
    <property type="entry name" value="P-loop_NTPase"/>
</dbReference>
<dbReference type="OrthoDB" id="2370757at2"/>
<name>T0DE62_ALIAG</name>
<dbReference type="Proteomes" id="UP000829401">
    <property type="component" value="Plasmid pDSM3922.1"/>
</dbReference>
<reference evidence="2" key="1">
    <citation type="journal article" date="2022" name="G3 (Bethesda)">
        <title>Unveiling the complete genome sequence of Alicyclobacillus acidoterrestris DSM 3922T, a taint-producing strain.</title>
        <authorList>
            <person name="Leonardo I.C."/>
            <person name="Barreto Crespo M.T."/>
            <person name="Gaspar F.B."/>
        </authorList>
    </citation>
    <scope>NUCLEOTIDE SEQUENCE [LARGE SCALE GENOMIC DNA]</scope>
    <source>
        <strain evidence="2">DSM 3922</strain>
    </source>
</reference>
<dbReference type="SUPFAM" id="SSF52540">
    <property type="entry name" value="P-loop containing nucleoside triphosphate hydrolases"/>
    <property type="match status" value="1"/>
</dbReference>
<sequence>MKVIYDISALPEMKDIIAPLEEKHGIRLASQNELAQQQVETLKGQRAISSDMRFEDKTDEYIIQQLQQFIQIGLKMYYIAAVRETDEFKDALSKLGVTCYFITELTIDGARKWLDMAFVEEGGESTDSSAKNPVFQHISHVAVQQKEERTTVPTRAIVVSGASGAGSTFIGLQVAKRLSQANHVNYVEAGLRPCLTTWYGVSDADEAKATLSEPVLPAIEDGNLRVYTRNPFGDEAISLRAVTETITHIPGVAVYDMALQDYLASVNHSFAQETVRVLVTNTDLHRCRYLESLPADIVVVNMAPTRLPIDEAEFEDYWPNAKVVFVPYEPEQSLAVVQGQPVILHSTGVQTAIHKLVTHIEGGVGHADSLVG</sequence>
<gene>
    <name evidence="1" type="ORF">K1I37_21420</name>
</gene>
<evidence type="ECO:0000313" key="2">
    <source>
        <dbReference type="Proteomes" id="UP000829401"/>
    </source>
</evidence>
<dbReference type="KEGG" id="aaco:K1I37_21420"/>